<feature type="transmembrane region" description="Helical" evidence="8">
    <location>
        <begin position="444"/>
        <end position="465"/>
    </location>
</feature>
<keyword evidence="12" id="KW-1185">Reference proteome</keyword>
<comment type="caution">
    <text evidence="11">The sequence shown here is derived from an EMBL/GenBank/DDBJ whole genome shotgun (WGS) entry which is preliminary data.</text>
</comment>
<evidence type="ECO:0000256" key="5">
    <source>
        <dbReference type="ARBA" id="ARBA00022692"/>
    </source>
</evidence>
<dbReference type="PANTHER" id="PTHR13929">
    <property type="entry name" value="1,4-DIHYDROXY-2-NAPHTHOATE OCTAPRENYLTRANSFERASE"/>
    <property type="match status" value="1"/>
</dbReference>
<feature type="region of interest" description="Disordered" evidence="10">
    <location>
        <begin position="144"/>
        <end position="217"/>
    </location>
</feature>
<keyword evidence="7 8" id="KW-0472">Membrane</keyword>
<dbReference type="HAMAP" id="MF_01937">
    <property type="entry name" value="MenA_1"/>
    <property type="match status" value="1"/>
</dbReference>
<keyword evidence="3 8" id="KW-1003">Cell membrane</keyword>
<accession>A0A5A5T868</accession>
<dbReference type="GO" id="GO:0005886">
    <property type="term" value="C:plasma membrane"/>
    <property type="evidence" value="ECO:0007669"/>
    <property type="project" value="UniProtKB-SubCell"/>
</dbReference>
<dbReference type="InterPro" id="IPR004657">
    <property type="entry name" value="MenA"/>
</dbReference>
<keyword evidence="4 8" id="KW-0808">Transferase</keyword>
<dbReference type="OrthoDB" id="9767568at2"/>
<feature type="compositionally biased region" description="Basic residues" evidence="10">
    <location>
        <begin position="192"/>
        <end position="206"/>
    </location>
</feature>
<feature type="transmembrane region" description="Helical" evidence="8">
    <location>
        <begin position="493"/>
        <end position="511"/>
    </location>
</feature>
<dbReference type="UniPathway" id="UPA00079">
    <property type="reaction ID" value="UER00168"/>
</dbReference>
<keyword evidence="6 8" id="KW-1133">Transmembrane helix</keyword>
<evidence type="ECO:0000256" key="4">
    <source>
        <dbReference type="ARBA" id="ARBA00022679"/>
    </source>
</evidence>
<sequence length="587" mass="63252">MENTEKKNATQEIIHDKELREEFSGTSSQATQVIDATPDSGATSNATPALDAIPDTGDVPALAQIEDASSTHEKELYMHQVVDANPDSNSEPQIVDANPDTTSESQTIDARLDTTSESKIVDTSLDTTSESKIVDASLDTTSESKIVDANPQNKSASQDADSTVKFTIQPAVSEMDKEDGIEQKQDQDHSLSHKKGKDKKRDKKKQQSSQVVRAETVPAEEVPTVPIGSLQSISTLKPAVSVHSVASMRAVGVHTPLVAQPVEYRRGLSEWIEIWRDGMRPGYLPLSLMPIILGSVLAWTQSLTAQHPFGHFNIINFALALISAIILQSGAHLINDYYDYQRGVDASNTMGPGGLIQQGLVKAPRMLYIGLGLLGLGGVVGLLASLAGGPLVCLFGLIIVLCAYFFSASPKALSTLGLSELVGFITFGLLSVMGAYMIQTHGQLSVAAFHYSLPLGFLAAATIYANNMRDIEGDAHVNKRTLATLLGLRWSRIAYIILMLAAYLVVVLLGVPHTRPHYVLIALWTLPGLVVAISGVLRTEISTGFDNVMRQTLKIYVQFTILLAIGLIIAYAIPVIPKIPANLLKLP</sequence>
<reference evidence="11 12" key="1">
    <citation type="submission" date="2019-01" db="EMBL/GenBank/DDBJ databases">
        <title>Draft genome sequence of Dictyobacter sp. Uno17.</title>
        <authorList>
            <person name="Wang C.M."/>
            <person name="Zheng Y."/>
            <person name="Sakai Y."/>
            <person name="Abe K."/>
            <person name="Yokota A."/>
            <person name="Yabe S."/>
        </authorList>
    </citation>
    <scope>NUCLEOTIDE SEQUENCE [LARGE SCALE GENOMIC DNA]</scope>
    <source>
        <strain evidence="11 12">Uno17</strain>
    </source>
</reference>
<feature type="transmembrane region" description="Helical" evidence="8">
    <location>
        <begin position="418"/>
        <end position="438"/>
    </location>
</feature>
<dbReference type="InterPro" id="IPR026046">
    <property type="entry name" value="UBIAD1"/>
</dbReference>
<dbReference type="Gene3D" id="1.10.357.140">
    <property type="entry name" value="UbiA prenyltransferase"/>
    <property type="match status" value="1"/>
</dbReference>
<organism evidence="11 12">
    <name type="scientific">Dictyobacter arantiisoli</name>
    <dbReference type="NCBI Taxonomy" id="2014874"/>
    <lineage>
        <taxon>Bacteria</taxon>
        <taxon>Bacillati</taxon>
        <taxon>Chloroflexota</taxon>
        <taxon>Ktedonobacteria</taxon>
        <taxon>Ktedonobacterales</taxon>
        <taxon>Dictyobacteraceae</taxon>
        <taxon>Dictyobacter</taxon>
    </lineage>
</organism>
<evidence type="ECO:0000256" key="9">
    <source>
        <dbReference type="NCBIfam" id="TIGR00751"/>
    </source>
</evidence>
<dbReference type="NCBIfam" id="TIGR00751">
    <property type="entry name" value="menA"/>
    <property type="match status" value="1"/>
</dbReference>
<evidence type="ECO:0000256" key="6">
    <source>
        <dbReference type="ARBA" id="ARBA00022989"/>
    </source>
</evidence>
<feature type="transmembrane region" description="Helical" evidence="8">
    <location>
        <begin position="517"/>
        <end position="537"/>
    </location>
</feature>
<dbReference type="RefSeq" id="WP_149400265.1">
    <property type="nucleotide sequence ID" value="NZ_BIXY01000007.1"/>
</dbReference>
<feature type="compositionally biased region" description="Polar residues" evidence="10">
    <location>
        <begin position="99"/>
        <end position="109"/>
    </location>
</feature>
<feature type="region of interest" description="Disordered" evidence="10">
    <location>
        <begin position="1"/>
        <end position="56"/>
    </location>
</feature>
<dbReference type="EMBL" id="BIXY01000007">
    <property type="protein sequence ID" value="GCF07233.1"/>
    <property type="molecule type" value="Genomic_DNA"/>
</dbReference>
<feature type="transmembrane region" description="Helical" evidence="8">
    <location>
        <begin position="366"/>
        <end position="383"/>
    </location>
</feature>
<proteinExistence type="inferred from homology"/>
<evidence type="ECO:0000256" key="10">
    <source>
        <dbReference type="SAM" id="MobiDB-lite"/>
    </source>
</evidence>
<feature type="compositionally biased region" description="Basic and acidic residues" evidence="10">
    <location>
        <begin position="174"/>
        <end position="191"/>
    </location>
</feature>
<feature type="region of interest" description="Disordered" evidence="10">
    <location>
        <begin position="84"/>
        <end position="132"/>
    </location>
</feature>
<dbReference type="GO" id="GO:0009234">
    <property type="term" value="P:menaquinone biosynthetic process"/>
    <property type="evidence" value="ECO:0007669"/>
    <property type="project" value="UniProtKB-UniRule"/>
</dbReference>
<keyword evidence="5 8" id="KW-0812">Transmembrane</keyword>
<dbReference type="InterPro" id="IPR044878">
    <property type="entry name" value="UbiA_sf"/>
</dbReference>
<comment type="catalytic activity">
    <reaction evidence="8">
        <text>an all-trans-polyprenyl diphosphate + 1,4-dihydroxy-2-naphthoate + H(+) = a 2-demethylmenaquinol + CO2 + diphosphate</text>
        <dbReference type="Rhea" id="RHEA:26478"/>
        <dbReference type="Rhea" id="RHEA-COMP:9563"/>
        <dbReference type="Rhea" id="RHEA-COMP:9564"/>
        <dbReference type="ChEBI" id="CHEBI:11173"/>
        <dbReference type="ChEBI" id="CHEBI:15378"/>
        <dbReference type="ChEBI" id="CHEBI:16526"/>
        <dbReference type="ChEBI" id="CHEBI:33019"/>
        <dbReference type="ChEBI" id="CHEBI:55437"/>
        <dbReference type="ChEBI" id="CHEBI:58914"/>
        <dbReference type="EC" id="2.5.1.74"/>
    </reaction>
</comment>
<evidence type="ECO:0000256" key="1">
    <source>
        <dbReference type="ARBA" id="ARBA00004141"/>
    </source>
</evidence>
<dbReference type="PANTHER" id="PTHR13929:SF0">
    <property type="entry name" value="UBIA PRENYLTRANSFERASE DOMAIN-CONTAINING PROTEIN 1"/>
    <property type="match status" value="1"/>
</dbReference>
<evidence type="ECO:0000256" key="2">
    <source>
        <dbReference type="ARBA" id="ARBA00022428"/>
    </source>
</evidence>
<evidence type="ECO:0000256" key="7">
    <source>
        <dbReference type="ARBA" id="ARBA00023136"/>
    </source>
</evidence>
<dbReference type="Pfam" id="PF01040">
    <property type="entry name" value="UbiA"/>
    <property type="match status" value="1"/>
</dbReference>
<feature type="transmembrane region" description="Helical" evidence="8">
    <location>
        <begin position="557"/>
        <end position="577"/>
    </location>
</feature>
<dbReference type="CDD" id="cd13962">
    <property type="entry name" value="PT_UbiA_UBIAD1"/>
    <property type="match status" value="1"/>
</dbReference>
<protein>
    <recommendedName>
        <fullName evidence="8 9">1,4-dihydroxy-2-naphthoate octaprenyltransferase</fullName>
        <shortName evidence="8">DHNA-octaprenyltransferase</shortName>
        <ecNumber evidence="8 9">2.5.1.74</ecNumber>
    </recommendedName>
</protein>
<dbReference type="GO" id="GO:0046428">
    <property type="term" value="F:1,4-dihydroxy-2-naphthoate polyprenyltransferase activity"/>
    <property type="evidence" value="ECO:0007669"/>
    <property type="project" value="UniProtKB-UniRule"/>
</dbReference>
<keyword evidence="2 8" id="KW-0474">Menaquinone biosynthesis</keyword>
<feature type="compositionally biased region" description="Polar residues" evidence="10">
    <location>
        <begin position="24"/>
        <end position="47"/>
    </location>
</feature>
<dbReference type="EC" id="2.5.1.74" evidence="8 9"/>
<feature type="compositionally biased region" description="Basic and acidic residues" evidence="10">
    <location>
        <begin position="110"/>
        <end position="120"/>
    </location>
</feature>
<comment type="similarity">
    <text evidence="8">Belongs to the MenA family. Type 1 subfamily.</text>
</comment>
<comment type="function">
    <text evidence="8">Conversion of 1,4-dihydroxy-2-naphthoate (DHNA) to demethylmenaquinone (DMK).</text>
</comment>
<dbReference type="Proteomes" id="UP000322530">
    <property type="component" value="Unassembled WGS sequence"/>
</dbReference>
<name>A0A5A5T868_9CHLR</name>
<feature type="compositionally biased region" description="Polar residues" evidence="10">
    <location>
        <begin position="144"/>
        <end position="166"/>
    </location>
</feature>
<evidence type="ECO:0000256" key="8">
    <source>
        <dbReference type="HAMAP-Rule" id="MF_01937"/>
    </source>
</evidence>
<dbReference type="AlphaFoldDB" id="A0A5A5T868"/>
<comment type="pathway">
    <text evidence="8">Quinol/quinone metabolism; menaquinone biosynthesis; menaquinol from 1,4-dihydroxy-2-naphthoate: step 1/2.</text>
</comment>
<dbReference type="GO" id="GO:0042371">
    <property type="term" value="P:vitamin K biosynthetic process"/>
    <property type="evidence" value="ECO:0007669"/>
    <property type="project" value="TreeGrafter"/>
</dbReference>
<feature type="transmembrane region" description="Helical" evidence="8">
    <location>
        <begin position="283"/>
        <end position="302"/>
    </location>
</feature>
<gene>
    <name evidence="8" type="primary">menA</name>
    <name evidence="11" type="ORF">KDI_07970</name>
</gene>
<feature type="transmembrane region" description="Helical" evidence="8">
    <location>
        <begin position="314"/>
        <end position="334"/>
    </location>
</feature>
<feature type="transmembrane region" description="Helical" evidence="8">
    <location>
        <begin position="389"/>
        <end position="406"/>
    </location>
</feature>
<dbReference type="InterPro" id="IPR000537">
    <property type="entry name" value="UbiA_prenyltransferase"/>
</dbReference>
<feature type="compositionally biased region" description="Basic and acidic residues" evidence="10">
    <location>
        <begin position="1"/>
        <end position="23"/>
    </location>
</feature>
<comment type="subcellular location">
    <subcellularLocation>
        <location evidence="8">Cell membrane</location>
        <topology evidence="8">Multi-pass membrane protein</topology>
    </subcellularLocation>
    <subcellularLocation>
        <location evidence="1">Membrane</location>
        <topology evidence="1">Multi-pass membrane protein</topology>
    </subcellularLocation>
</comment>
<evidence type="ECO:0000256" key="3">
    <source>
        <dbReference type="ARBA" id="ARBA00022475"/>
    </source>
</evidence>
<evidence type="ECO:0000313" key="12">
    <source>
        <dbReference type="Proteomes" id="UP000322530"/>
    </source>
</evidence>
<evidence type="ECO:0000313" key="11">
    <source>
        <dbReference type="EMBL" id="GCF07233.1"/>
    </source>
</evidence>